<dbReference type="RefSeq" id="WP_153704659.1">
    <property type="nucleotide sequence ID" value="NZ_JANKBC010000021.1"/>
</dbReference>
<organism evidence="2 3">
    <name type="scientific">Limosilactobacillus reuteri</name>
    <name type="common">Lactobacillus reuteri</name>
    <dbReference type="NCBI Taxonomy" id="1598"/>
    <lineage>
        <taxon>Bacteria</taxon>
        <taxon>Bacillati</taxon>
        <taxon>Bacillota</taxon>
        <taxon>Bacilli</taxon>
        <taxon>Lactobacillales</taxon>
        <taxon>Lactobacillaceae</taxon>
        <taxon>Limosilactobacillus</taxon>
    </lineage>
</organism>
<name>A0A6L5P211_LIMRT</name>
<evidence type="ECO:0000313" key="3">
    <source>
        <dbReference type="Proteomes" id="UP000472879"/>
    </source>
</evidence>
<evidence type="ECO:0000313" key="1">
    <source>
        <dbReference type="EMBL" id="MRH08454.1"/>
    </source>
</evidence>
<dbReference type="AlphaFoldDB" id="A0A6L5P211"/>
<dbReference type="Proteomes" id="UP000472879">
    <property type="component" value="Unassembled WGS sequence"/>
</dbReference>
<comment type="caution">
    <text evidence="2">The sequence shown here is derived from an EMBL/GenBank/DDBJ whole genome shotgun (WGS) entry which is preliminary data.</text>
</comment>
<dbReference type="EMBL" id="WJNA01000005">
    <property type="protein sequence ID" value="MRH08454.1"/>
    <property type="molecule type" value="Genomic_DNA"/>
</dbReference>
<sequence length="90" mass="9682">MTNEEKIEAIKTILGPEYEEVAIFAAKPAEKRDDRTIALTEGDDGAIAAMIVNYLDTNPVATSIIKNVIGSLETDPFADVLGRLFLGGND</sequence>
<reference evidence="2 3" key="1">
    <citation type="submission" date="2019-11" db="EMBL/GenBank/DDBJ databases">
        <title>Draft genome sequence of 12 host-associated Lactobacillus reuteri rodent strains.</title>
        <authorList>
            <person name="Zhang S."/>
            <person name="Ozcam M."/>
            <person name="Van Pijkeren J.P."/>
        </authorList>
    </citation>
    <scope>NUCLEOTIDE SEQUENCE [LARGE SCALE GENOMIC DNA]</scope>
    <source>
        <strain evidence="2 3">Lr4020</strain>
    </source>
</reference>
<dbReference type="EMBL" id="WJNA01000005">
    <property type="protein sequence ID" value="MRH08504.1"/>
    <property type="molecule type" value="Genomic_DNA"/>
</dbReference>
<evidence type="ECO:0000313" key="2">
    <source>
        <dbReference type="EMBL" id="MRH08504.1"/>
    </source>
</evidence>
<gene>
    <name evidence="1" type="ORF">GIX81_03145</name>
    <name evidence="2" type="ORF">GIX81_03395</name>
</gene>
<protein>
    <submittedName>
        <fullName evidence="2">Uncharacterized protein</fullName>
    </submittedName>
</protein>
<accession>A0A6L5P211</accession>
<proteinExistence type="predicted"/>